<evidence type="ECO:0000256" key="2">
    <source>
        <dbReference type="SAM" id="SignalP"/>
    </source>
</evidence>
<feature type="chain" id="PRO_5043885715" description="FRIGIDA-like protein" evidence="2">
    <location>
        <begin position="21"/>
        <end position="347"/>
    </location>
</feature>
<protein>
    <recommendedName>
        <fullName evidence="5">FRIGIDA-like protein</fullName>
    </recommendedName>
</protein>
<reference evidence="3 4" key="1">
    <citation type="submission" date="2022-01" db="EMBL/GenBank/DDBJ databases">
        <authorList>
            <person name="Xiong W."/>
            <person name="Schranz E."/>
        </authorList>
    </citation>
    <scope>NUCLEOTIDE SEQUENCE [LARGE SCALE GENOMIC DNA]</scope>
</reference>
<feature type="coiled-coil region" evidence="1">
    <location>
        <begin position="100"/>
        <end position="163"/>
    </location>
</feature>
<evidence type="ECO:0000313" key="4">
    <source>
        <dbReference type="Proteomes" id="UP001157418"/>
    </source>
</evidence>
<dbReference type="AlphaFoldDB" id="A0AAU9MQI2"/>
<dbReference type="EMBL" id="CAKMRJ010002223">
    <property type="protein sequence ID" value="CAH1426469.1"/>
    <property type="molecule type" value="Genomic_DNA"/>
</dbReference>
<feature type="signal peptide" evidence="2">
    <location>
        <begin position="1"/>
        <end position="20"/>
    </location>
</feature>
<keyword evidence="1" id="KW-0175">Coiled coil</keyword>
<dbReference type="Proteomes" id="UP001157418">
    <property type="component" value="Unassembled WGS sequence"/>
</dbReference>
<evidence type="ECO:0008006" key="5">
    <source>
        <dbReference type="Google" id="ProtNLM"/>
    </source>
</evidence>
<keyword evidence="4" id="KW-1185">Reference proteome</keyword>
<name>A0AAU9MQI2_9ASTR</name>
<gene>
    <name evidence="3" type="ORF">LVIROSA_LOCUS13544</name>
</gene>
<keyword evidence="2" id="KW-0732">Signal</keyword>
<accession>A0AAU9MQI2</accession>
<organism evidence="3 4">
    <name type="scientific">Lactuca virosa</name>
    <dbReference type="NCBI Taxonomy" id="75947"/>
    <lineage>
        <taxon>Eukaryota</taxon>
        <taxon>Viridiplantae</taxon>
        <taxon>Streptophyta</taxon>
        <taxon>Embryophyta</taxon>
        <taxon>Tracheophyta</taxon>
        <taxon>Spermatophyta</taxon>
        <taxon>Magnoliopsida</taxon>
        <taxon>eudicotyledons</taxon>
        <taxon>Gunneridae</taxon>
        <taxon>Pentapetalae</taxon>
        <taxon>asterids</taxon>
        <taxon>campanulids</taxon>
        <taxon>Asterales</taxon>
        <taxon>Asteraceae</taxon>
        <taxon>Cichorioideae</taxon>
        <taxon>Cichorieae</taxon>
        <taxon>Lactucinae</taxon>
        <taxon>Lactuca</taxon>
    </lineage>
</organism>
<comment type="caution">
    <text evidence="3">The sequence shown here is derived from an EMBL/GenBank/DDBJ whole genome shotgun (WGS) entry which is preliminary data.</text>
</comment>
<sequence length="347" mass="39511">MHLVLYTFMTIFVVFVSVLSSSQNDISIPTLVSLVASLPLFQCPFAMTSVPAYLEIVNASDEESLDRARTCLMERMHLLNEVSARTQTLAQILSSKQLKFDECFQAMKKLRQIYEQVEEKLRKELSNLNHDLQLRADDEISQRSKLSKELEEQSQQFDSLKLQYTLNVSQLEIAFSGKDFRIKLLENELSGLKTVVTDKIVQLASLSEFHTSVEEKELQDRASFNQEASNLQWVIKEGIPSFVWALMNSIDFGDVNAALQTASIQLGLHQTCSEMKEKYVEALDGKNVLYSYSDAQRHILDRFSYMITHKYFLFGLLEGDKIDDGKLKKELADLDPILKHDGASSSV</sequence>
<evidence type="ECO:0000256" key="1">
    <source>
        <dbReference type="SAM" id="Coils"/>
    </source>
</evidence>
<proteinExistence type="predicted"/>
<evidence type="ECO:0000313" key="3">
    <source>
        <dbReference type="EMBL" id="CAH1426469.1"/>
    </source>
</evidence>